<dbReference type="GO" id="GO:0006538">
    <property type="term" value="P:L-glutamate catabolic process"/>
    <property type="evidence" value="ECO:0007669"/>
    <property type="project" value="TreeGrafter"/>
</dbReference>
<dbReference type="PANTHER" id="PTHR43321:SF3">
    <property type="entry name" value="GLUTAMATE DECARBOXYLASE"/>
    <property type="match status" value="1"/>
</dbReference>
<sequence>MRQSGDAVPPCARKDGDMARKHPHTSASGDRDLRVNPVFSREPLTIPRYALPAGELDPGTAYQIVHDELMLDGNARLNLATFVSTWAEPEARRLMAECAEKNMIDKDEYPRTAELEMRCVHMLARLWHAPDPRRAVGCSTTGSSEAAMLGGLALKRRWRERRRAAGLPADRPNLVMGVNVQICWEKFANYFEVEPRYVPMEGDRFHLGAAEAVELCDENTIGVVAVLGSTFDGSYEPVAEIAAALDDLERRTGLDVPVHVDGASGAMVAPFLDAGLEWDFRLPRVASINTSGHKYGLVMPGVGWALWRDESALPDDLVFHVNYLGGDMPTFALNFSRPGAQVVAQYYNFLRLGIEGYRRVQQTCRDVATRLAAEIDRLGPFEALTDGGDIPVFAFRVREDAGAFTVFDVSAALREFGWLVPAYTFPANRTDLDVLRVVVRNGLGHDLADLFLDDLRRALPRLESQPGPQRSAAESSGFAHGAEPKPAHPMPD</sequence>
<accession>A0A239LQ26</accession>
<evidence type="ECO:0000256" key="6">
    <source>
        <dbReference type="ARBA" id="ARBA00048868"/>
    </source>
</evidence>
<evidence type="ECO:0000256" key="7">
    <source>
        <dbReference type="PIRSR" id="PIRSR602129-50"/>
    </source>
</evidence>
<dbReference type="FunFam" id="3.40.640.10:FF:000017">
    <property type="entry name" value="Glutamate decarboxylase"/>
    <property type="match status" value="1"/>
</dbReference>
<dbReference type="Gene3D" id="3.90.1150.160">
    <property type="match status" value="1"/>
</dbReference>
<organism evidence="11 12">
    <name type="scientific">Actinomadura meyerae</name>
    <dbReference type="NCBI Taxonomy" id="240840"/>
    <lineage>
        <taxon>Bacteria</taxon>
        <taxon>Bacillati</taxon>
        <taxon>Actinomycetota</taxon>
        <taxon>Actinomycetes</taxon>
        <taxon>Streptosporangiales</taxon>
        <taxon>Thermomonosporaceae</taxon>
        <taxon>Actinomadura</taxon>
    </lineage>
</organism>
<evidence type="ECO:0000256" key="1">
    <source>
        <dbReference type="ARBA" id="ARBA00001933"/>
    </source>
</evidence>
<evidence type="ECO:0000256" key="9">
    <source>
        <dbReference type="RuleBase" id="RU361171"/>
    </source>
</evidence>
<comment type="similarity">
    <text evidence="2 8">Belongs to the group II decarboxylase family.</text>
</comment>
<gene>
    <name evidence="11" type="ORF">SAMN05443665_102387</name>
</gene>
<evidence type="ECO:0000256" key="4">
    <source>
        <dbReference type="ARBA" id="ARBA00022898"/>
    </source>
</evidence>
<dbReference type="Gene3D" id="4.10.280.50">
    <property type="match status" value="1"/>
</dbReference>
<feature type="modified residue" description="N6-(pyridoxal phosphate)lysine" evidence="7">
    <location>
        <position position="294"/>
    </location>
</feature>
<dbReference type="EMBL" id="FZOR01000023">
    <property type="protein sequence ID" value="SNT31903.1"/>
    <property type="molecule type" value="Genomic_DNA"/>
</dbReference>
<dbReference type="EC" id="4.1.1.15" evidence="3 9"/>
<evidence type="ECO:0000256" key="5">
    <source>
        <dbReference type="ARBA" id="ARBA00023239"/>
    </source>
</evidence>
<dbReference type="InterPro" id="IPR010107">
    <property type="entry name" value="Glutamate_decarboxylase"/>
</dbReference>
<proteinExistence type="inferred from homology"/>
<dbReference type="GO" id="GO:0030170">
    <property type="term" value="F:pyridoxal phosphate binding"/>
    <property type="evidence" value="ECO:0007669"/>
    <property type="project" value="InterPro"/>
</dbReference>
<protein>
    <recommendedName>
        <fullName evidence="3 9">Glutamate decarboxylase</fullName>
        <ecNumber evidence="3 9">4.1.1.15</ecNumber>
    </recommendedName>
</protein>
<dbReference type="PANTHER" id="PTHR43321">
    <property type="entry name" value="GLUTAMATE DECARBOXYLASE"/>
    <property type="match status" value="1"/>
</dbReference>
<dbReference type="SUPFAM" id="SSF53383">
    <property type="entry name" value="PLP-dependent transferases"/>
    <property type="match status" value="1"/>
</dbReference>
<dbReference type="Gene3D" id="3.40.640.10">
    <property type="entry name" value="Type I PLP-dependent aspartate aminotransferase-like (Major domain)"/>
    <property type="match status" value="1"/>
</dbReference>
<name>A0A239LQ26_9ACTN</name>
<keyword evidence="9" id="KW-0210">Decarboxylase</keyword>
<dbReference type="GO" id="GO:0004351">
    <property type="term" value="F:glutamate decarboxylase activity"/>
    <property type="evidence" value="ECO:0007669"/>
    <property type="project" value="UniProtKB-EC"/>
</dbReference>
<reference evidence="11 12" key="1">
    <citation type="submission" date="2017-06" db="EMBL/GenBank/DDBJ databases">
        <authorList>
            <person name="Kim H.J."/>
            <person name="Triplett B.A."/>
        </authorList>
    </citation>
    <scope>NUCLEOTIDE SEQUENCE [LARGE SCALE GENOMIC DNA]</scope>
    <source>
        <strain evidence="11 12">DSM 44715</strain>
    </source>
</reference>
<dbReference type="Proteomes" id="UP000198318">
    <property type="component" value="Unassembled WGS sequence"/>
</dbReference>
<feature type="compositionally biased region" description="Basic and acidic residues" evidence="10">
    <location>
        <begin position="482"/>
        <end position="492"/>
    </location>
</feature>
<evidence type="ECO:0000256" key="2">
    <source>
        <dbReference type="ARBA" id="ARBA00009533"/>
    </source>
</evidence>
<evidence type="ECO:0000256" key="3">
    <source>
        <dbReference type="ARBA" id="ARBA00012421"/>
    </source>
</evidence>
<comment type="catalytic activity">
    <reaction evidence="6 9">
        <text>L-glutamate + H(+) = 4-aminobutanoate + CO2</text>
        <dbReference type="Rhea" id="RHEA:17785"/>
        <dbReference type="ChEBI" id="CHEBI:15378"/>
        <dbReference type="ChEBI" id="CHEBI:16526"/>
        <dbReference type="ChEBI" id="CHEBI:29985"/>
        <dbReference type="ChEBI" id="CHEBI:59888"/>
        <dbReference type="EC" id="4.1.1.15"/>
    </reaction>
</comment>
<evidence type="ECO:0000313" key="12">
    <source>
        <dbReference type="Proteomes" id="UP000198318"/>
    </source>
</evidence>
<dbReference type="NCBIfam" id="TIGR01788">
    <property type="entry name" value="Glu-decarb-GAD"/>
    <property type="match status" value="1"/>
</dbReference>
<dbReference type="GO" id="GO:0005829">
    <property type="term" value="C:cytosol"/>
    <property type="evidence" value="ECO:0007669"/>
    <property type="project" value="TreeGrafter"/>
</dbReference>
<dbReference type="InterPro" id="IPR015424">
    <property type="entry name" value="PyrdxlP-dep_Trfase"/>
</dbReference>
<feature type="region of interest" description="Disordered" evidence="10">
    <location>
        <begin position="462"/>
        <end position="492"/>
    </location>
</feature>
<feature type="region of interest" description="Disordered" evidence="10">
    <location>
        <begin position="1"/>
        <end position="36"/>
    </location>
</feature>
<dbReference type="InterPro" id="IPR015421">
    <property type="entry name" value="PyrdxlP-dep_Trfase_major"/>
</dbReference>
<evidence type="ECO:0000256" key="10">
    <source>
        <dbReference type="SAM" id="MobiDB-lite"/>
    </source>
</evidence>
<comment type="cofactor">
    <cofactor evidence="1 7 8">
        <name>pyridoxal 5'-phosphate</name>
        <dbReference type="ChEBI" id="CHEBI:597326"/>
    </cofactor>
</comment>
<evidence type="ECO:0000256" key="8">
    <source>
        <dbReference type="RuleBase" id="RU000382"/>
    </source>
</evidence>
<dbReference type="GO" id="GO:0004058">
    <property type="term" value="F:aromatic-L-amino-acid decarboxylase activity"/>
    <property type="evidence" value="ECO:0007669"/>
    <property type="project" value="UniProtKB-ARBA"/>
</dbReference>
<keyword evidence="4 7" id="KW-0663">Pyridoxal phosphate</keyword>
<evidence type="ECO:0000313" key="11">
    <source>
        <dbReference type="EMBL" id="SNT31903.1"/>
    </source>
</evidence>
<dbReference type="Pfam" id="PF00282">
    <property type="entry name" value="Pyridoxal_deC"/>
    <property type="match status" value="1"/>
</dbReference>
<dbReference type="AlphaFoldDB" id="A0A239LQ26"/>
<keyword evidence="5 8" id="KW-0456">Lyase</keyword>
<dbReference type="InterPro" id="IPR002129">
    <property type="entry name" value="PyrdxlP-dep_de-COase"/>
</dbReference>
<keyword evidence="12" id="KW-1185">Reference proteome</keyword>